<reference evidence="1 2" key="1">
    <citation type="submission" date="2013-11" db="EMBL/GenBank/DDBJ databases">
        <title>Genome sequencing of Stegodyphus mimosarum.</title>
        <authorList>
            <person name="Bechsgaard J."/>
        </authorList>
    </citation>
    <scope>NUCLEOTIDE SEQUENCE [LARGE SCALE GENOMIC DNA]</scope>
</reference>
<proteinExistence type="predicted"/>
<dbReference type="AlphaFoldDB" id="A0A087T6B4"/>
<evidence type="ECO:0000313" key="1">
    <source>
        <dbReference type="EMBL" id="KFM60653.1"/>
    </source>
</evidence>
<dbReference type="EMBL" id="KK113642">
    <property type="protein sequence ID" value="KFM60653.1"/>
    <property type="molecule type" value="Genomic_DNA"/>
</dbReference>
<feature type="non-terminal residue" evidence="1">
    <location>
        <position position="1"/>
    </location>
</feature>
<gene>
    <name evidence="1" type="ORF">X975_22240</name>
</gene>
<keyword evidence="2" id="KW-1185">Reference proteome</keyword>
<dbReference type="Proteomes" id="UP000054359">
    <property type="component" value="Unassembled WGS sequence"/>
</dbReference>
<accession>A0A087T6B4</accession>
<feature type="non-terminal residue" evidence="1">
    <location>
        <position position="39"/>
    </location>
</feature>
<sequence>CRTVLFFFRNSAVIRTLQLASLLPTEVLVLGLHASSKAS</sequence>
<organism evidence="1 2">
    <name type="scientific">Stegodyphus mimosarum</name>
    <name type="common">African social velvet spider</name>
    <dbReference type="NCBI Taxonomy" id="407821"/>
    <lineage>
        <taxon>Eukaryota</taxon>
        <taxon>Metazoa</taxon>
        <taxon>Ecdysozoa</taxon>
        <taxon>Arthropoda</taxon>
        <taxon>Chelicerata</taxon>
        <taxon>Arachnida</taxon>
        <taxon>Araneae</taxon>
        <taxon>Araneomorphae</taxon>
        <taxon>Entelegynae</taxon>
        <taxon>Eresoidea</taxon>
        <taxon>Eresidae</taxon>
        <taxon>Stegodyphus</taxon>
    </lineage>
</organism>
<protein>
    <submittedName>
        <fullName evidence="1">Uncharacterized protein</fullName>
    </submittedName>
</protein>
<evidence type="ECO:0000313" key="2">
    <source>
        <dbReference type="Proteomes" id="UP000054359"/>
    </source>
</evidence>
<name>A0A087T6B4_STEMI</name>